<dbReference type="GO" id="GO:0005975">
    <property type="term" value="P:carbohydrate metabolic process"/>
    <property type="evidence" value="ECO:0007669"/>
    <property type="project" value="InterPro"/>
</dbReference>
<evidence type="ECO:0000313" key="4">
    <source>
        <dbReference type="Proteomes" id="UP001185092"/>
    </source>
</evidence>
<name>A0AAE4BSG2_9BACT</name>
<dbReference type="SUPFAM" id="SSF48208">
    <property type="entry name" value="Six-hairpin glycosidases"/>
    <property type="match status" value="1"/>
</dbReference>
<organism evidence="3 4">
    <name type="scientific">Aureibacter tunicatorum</name>
    <dbReference type="NCBI Taxonomy" id="866807"/>
    <lineage>
        <taxon>Bacteria</taxon>
        <taxon>Pseudomonadati</taxon>
        <taxon>Bacteroidota</taxon>
        <taxon>Cytophagia</taxon>
        <taxon>Cytophagales</taxon>
        <taxon>Persicobacteraceae</taxon>
        <taxon>Aureibacter</taxon>
    </lineage>
</organism>
<evidence type="ECO:0000256" key="1">
    <source>
        <dbReference type="ARBA" id="ARBA00008558"/>
    </source>
</evidence>
<evidence type="ECO:0000256" key="2">
    <source>
        <dbReference type="ARBA" id="ARBA00023235"/>
    </source>
</evidence>
<dbReference type="PANTHER" id="PTHR15108">
    <property type="entry name" value="N-ACYLGLUCOSAMINE-2-EPIMERASE"/>
    <property type="match status" value="1"/>
</dbReference>
<evidence type="ECO:0000313" key="3">
    <source>
        <dbReference type="EMBL" id="MDR6238813.1"/>
    </source>
</evidence>
<accession>A0AAE4BSG2</accession>
<dbReference type="RefSeq" id="WP_309938318.1">
    <property type="nucleotide sequence ID" value="NZ_AP025305.1"/>
</dbReference>
<dbReference type="Proteomes" id="UP001185092">
    <property type="component" value="Unassembled WGS sequence"/>
</dbReference>
<dbReference type="PROSITE" id="PS51257">
    <property type="entry name" value="PROKAR_LIPOPROTEIN"/>
    <property type="match status" value="1"/>
</dbReference>
<comment type="caution">
    <text evidence="3">The sequence shown here is derived from an EMBL/GenBank/DDBJ whole genome shotgun (WGS) entry which is preliminary data.</text>
</comment>
<proteinExistence type="inferred from homology"/>
<dbReference type="AlphaFoldDB" id="A0AAE4BSG2"/>
<dbReference type="EMBL" id="JAVDQD010000002">
    <property type="protein sequence ID" value="MDR6238813.1"/>
    <property type="molecule type" value="Genomic_DNA"/>
</dbReference>
<keyword evidence="2" id="KW-0413">Isomerase</keyword>
<dbReference type="Gene3D" id="1.50.10.10">
    <property type="match status" value="1"/>
</dbReference>
<dbReference type="GO" id="GO:0016853">
    <property type="term" value="F:isomerase activity"/>
    <property type="evidence" value="ECO:0007669"/>
    <property type="project" value="UniProtKB-KW"/>
</dbReference>
<dbReference type="Pfam" id="PF07221">
    <property type="entry name" value="GlcNAc_2-epim"/>
    <property type="match status" value="1"/>
</dbReference>
<sequence>MKKIVFLTMAILAMSCQKAENSKEGANENKTMDIYLGSMENLIDFFDRNAYDSALHAYYSDLDNEGNLISKRIYNVALSRLIYGLAYSSKFFPKNLDKAKQAANFQMLNLVDSSDSSSFFYSFVEKGEKEKPLQADIWQQAYGLCGLTELYRNAPDKRLLSRIHMYHHDFVEKFKDDKYGGFYSEYSFEGGQVSGSKTLQALMYPITAYMYNLWTVDTANREKYEPILKENLLLAKRHAWNAEIGWVNVKFDDQWRVCTTENDENPCFTVTPGHNFQLASAFLRAKDMDIFSPQERKEFEELGFEIIDSTLKKSYVFFAEDLSEGFVSEVNPLLDAVLNDRKTWWQHCEALIAMSLCGGKYEEQISQLKKFFFKNFPDFEHGGEYFFIDKNNQPIKDELKGSIGKSTYHTIEMIRYLKERE</sequence>
<dbReference type="InterPro" id="IPR008928">
    <property type="entry name" value="6-hairpin_glycosidase_sf"/>
</dbReference>
<dbReference type="InterPro" id="IPR010819">
    <property type="entry name" value="AGE/CE"/>
</dbReference>
<keyword evidence="4" id="KW-1185">Reference proteome</keyword>
<comment type="similarity">
    <text evidence="1">Belongs to the N-acylglucosamine 2-epimerase family.</text>
</comment>
<protein>
    <submittedName>
        <fullName evidence="3">Mannose/cellobiose epimerase-like protein (N-acyl-D-glucosamine 2-epimerase family)</fullName>
    </submittedName>
</protein>
<gene>
    <name evidence="3" type="ORF">HNQ88_001850</name>
</gene>
<dbReference type="InterPro" id="IPR012341">
    <property type="entry name" value="6hp_glycosidase-like_sf"/>
</dbReference>
<reference evidence="3" key="1">
    <citation type="submission" date="2023-07" db="EMBL/GenBank/DDBJ databases">
        <title>Genomic Encyclopedia of Type Strains, Phase IV (KMG-IV): sequencing the most valuable type-strain genomes for metagenomic binning, comparative biology and taxonomic classification.</title>
        <authorList>
            <person name="Goeker M."/>
        </authorList>
    </citation>
    <scope>NUCLEOTIDE SEQUENCE</scope>
    <source>
        <strain evidence="3">DSM 26174</strain>
    </source>
</reference>